<evidence type="ECO:0000256" key="1">
    <source>
        <dbReference type="ARBA" id="ARBA00005534"/>
    </source>
</evidence>
<reference evidence="2" key="1">
    <citation type="submission" date="2021-04" db="EMBL/GenBank/DDBJ databases">
        <title>Genome based classification of Actinospica acidithermotolerans sp. nov., an actinobacterium isolated from an Indonesian hot spring.</title>
        <authorList>
            <person name="Kusuma A.B."/>
            <person name="Putra K.E."/>
            <person name="Nafisah S."/>
            <person name="Loh J."/>
            <person name="Nouioui I."/>
            <person name="Goodfellow M."/>
        </authorList>
    </citation>
    <scope>NUCLEOTIDE SEQUENCE</scope>
    <source>
        <strain evidence="2">DSM 45618</strain>
    </source>
</reference>
<dbReference type="Proteomes" id="UP000677913">
    <property type="component" value="Unassembled WGS sequence"/>
</dbReference>
<dbReference type="InterPro" id="IPR001602">
    <property type="entry name" value="UPF0047_YjbQ-like"/>
</dbReference>
<dbReference type="InterPro" id="IPR035917">
    <property type="entry name" value="YjbQ-like_sf"/>
</dbReference>
<accession>A0A8J8BCX7</accession>
<comment type="caution">
    <text evidence="2">The sequence shown here is derived from an EMBL/GenBank/DDBJ whole genome shotgun (WGS) entry which is preliminary data.</text>
</comment>
<dbReference type="PANTHER" id="PTHR30615">
    <property type="entry name" value="UNCHARACTERIZED PROTEIN YJBQ-RELATED"/>
    <property type="match status" value="1"/>
</dbReference>
<evidence type="ECO:0000313" key="2">
    <source>
        <dbReference type="EMBL" id="MBS2963985.1"/>
    </source>
</evidence>
<keyword evidence="3" id="KW-1185">Reference proteome</keyword>
<dbReference type="EMBL" id="JAGSXH010000039">
    <property type="protein sequence ID" value="MBS2963985.1"/>
    <property type="molecule type" value="Genomic_DNA"/>
</dbReference>
<dbReference type="Pfam" id="PF01894">
    <property type="entry name" value="YjbQ"/>
    <property type="match status" value="1"/>
</dbReference>
<organism evidence="2 3">
    <name type="scientific">Actinocrinis puniceicyclus</name>
    <dbReference type="NCBI Taxonomy" id="977794"/>
    <lineage>
        <taxon>Bacteria</taxon>
        <taxon>Bacillati</taxon>
        <taxon>Actinomycetota</taxon>
        <taxon>Actinomycetes</taxon>
        <taxon>Catenulisporales</taxon>
        <taxon>Actinospicaceae</taxon>
        <taxon>Actinocrinis</taxon>
    </lineage>
</organism>
<dbReference type="PANTHER" id="PTHR30615:SF8">
    <property type="entry name" value="UPF0047 PROTEIN C4A8.02C"/>
    <property type="match status" value="1"/>
</dbReference>
<sequence length="133" mass="14171">MESGIVRIETGSRLVTDVTGRVVDACRGRGDGLVNLFVPHATCGLALMETGSGSEDDLAGILDDLLPPVDRYRHRHGSTGHGRDHVLPAFISPSLSLPVLGGEPQLGTWQSVVIVDSNTDNRTRTLRISFLAG</sequence>
<dbReference type="PROSITE" id="PS01314">
    <property type="entry name" value="UPF0047"/>
    <property type="match status" value="1"/>
</dbReference>
<name>A0A8J8BCX7_9ACTN</name>
<dbReference type="RefSeq" id="WP_211468196.1">
    <property type="nucleotide sequence ID" value="NZ_JAGSXH010000039.1"/>
</dbReference>
<gene>
    <name evidence="2" type="ORF">KGA66_13090</name>
</gene>
<comment type="similarity">
    <text evidence="1">Belongs to the UPF0047 family.</text>
</comment>
<dbReference type="Gene3D" id="2.60.120.460">
    <property type="entry name" value="YjbQ-like"/>
    <property type="match status" value="1"/>
</dbReference>
<protein>
    <submittedName>
        <fullName evidence="2">YjbQ family protein</fullName>
    </submittedName>
</protein>
<proteinExistence type="inferred from homology"/>
<dbReference type="AlphaFoldDB" id="A0A8J8BCX7"/>
<evidence type="ECO:0000313" key="3">
    <source>
        <dbReference type="Proteomes" id="UP000677913"/>
    </source>
</evidence>
<dbReference type="SUPFAM" id="SSF111038">
    <property type="entry name" value="YjbQ-like"/>
    <property type="match status" value="1"/>
</dbReference>